<sequence>MPSYSSSYRLSRLCAPVITSSTLSSTTTCQLVDRCRSVHPKTRKPENDQQQQSSNKNQGITGIVAMLETKTRRMWFSIILPFPRIVALSDE</sequence>
<protein>
    <submittedName>
        <fullName evidence="2">Uncharacterized protein</fullName>
    </submittedName>
</protein>
<feature type="compositionally biased region" description="Low complexity" evidence="1">
    <location>
        <begin position="49"/>
        <end position="58"/>
    </location>
</feature>
<dbReference type="Proteomes" id="UP000799439">
    <property type="component" value="Unassembled WGS sequence"/>
</dbReference>
<keyword evidence="3" id="KW-1185">Reference proteome</keyword>
<name>A0A9P4J9R0_9PEZI</name>
<feature type="region of interest" description="Disordered" evidence="1">
    <location>
        <begin position="38"/>
        <end position="60"/>
    </location>
</feature>
<dbReference type="EMBL" id="ML996082">
    <property type="protein sequence ID" value="KAF2156047.1"/>
    <property type="molecule type" value="Genomic_DNA"/>
</dbReference>
<dbReference type="AlphaFoldDB" id="A0A9P4J9R0"/>
<gene>
    <name evidence="2" type="ORF">K461DRAFT_275123</name>
</gene>
<accession>A0A9P4J9R0</accession>
<reference evidence="2" key="1">
    <citation type="journal article" date="2020" name="Stud. Mycol.">
        <title>101 Dothideomycetes genomes: a test case for predicting lifestyles and emergence of pathogens.</title>
        <authorList>
            <person name="Haridas S."/>
            <person name="Albert R."/>
            <person name="Binder M."/>
            <person name="Bloem J."/>
            <person name="Labutti K."/>
            <person name="Salamov A."/>
            <person name="Andreopoulos B."/>
            <person name="Baker S."/>
            <person name="Barry K."/>
            <person name="Bills G."/>
            <person name="Bluhm B."/>
            <person name="Cannon C."/>
            <person name="Castanera R."/>
            <person name="Culley D."/>
            <person name="Daum C."/>
            <person name="Ezra D."/>
            <person name="Gonzalez J."/>
            <person name="Henrissat B."/>
            <person name="Kuo A."/>
            <person name="Liang C."/>
            <person name="Lipzen A."/>
            <person name="Lutzoni F."/>
            <person name="Magnuson J."/>
            <person name="Mondo S."/>
            <person name="Nolan M."/>
            <person name="Ohm R."/>
            <person name="Pangilinan J."/>
            <person name="Park H.-J."/>
            <person name="Ramirez L."/>
            <person name="Alfaro M."/>
            <person name="Sun H."/>
            <person name="Tritt A."/>
            <person name="Yoshinaga Y."/>
            <person name="Zwiers L.-H."/>
            <person name="Turgeon B."/>
            <person name="Goodwin S."/>
            <person name="Spatafora J."/>
            <person name="Crous P."/>
            <person name="Grigoriev I."/>
        </authorList>
    </citation>
    <scope>NUCLEOTIDE SEQUENCE</scope>
    <source>
        <strain evidence="2">CBS 260.36</strain>
    </source>
</reference>
<evidence type="ECO:0000313" key="3">
    <source>
        <dbReference type="Proteomes" id="UP000799439"/>
    </source>
</evidence>
<evidence type="ECO:0000313" key="2">
    <source>
        <dbReference type="EMBL" id="KAF2156047.1"/>
    </source>
</evidence>
<organism evidence="2 3">
    <name type="scientific">Myriangium duriaei CBS 260.36</name>
    <dbReference type="NCBI Taxonomy" id="1168546"/>
    <lineage>
        <taxon>Eukaryota</taxon>
        <taxon>Fungi</taxon>
        <taxon>Dikarya</taxon>
        <taxon>Ascomycota</taxon>
        <taxon>Pezizomycotina</taxon>
        <taxon>Dothideomycetes</taxon>
        <taxon>Dothideomycetidae</taxon>
        <taxon>Myriangiales</taxon>
        <taxon>Myriangiaceae</taxon>
        <taxon>Myriangium</taxon>
    </lineage>
</organism>
<evidence type="ECO:0000256" key="1">
    <source>
        <dbReference type="SAM" id="MobiDB-lite"/>
    </source>
</evidence>
<proteinExistence type="predicted"/>
<comment type="caution">
    <text evidence="2">The sequence shown here is derived from an EMBL/GenBank/DDBJ whole genome shotgun (WGS) entry which is preliminary data.</text>
</comment>